<evidence type="ECO:0000256" key="7">
    <source>
        <dbReference type="ARBA" id="ARBA00023235"/>
    </source>
</evidence>
<keyword evidence="4 9" id="KW-0312">Gluconeogenesis</keyword>
<dbReference type="GO" id="GO:0004347">
    <property type="term" value="F:glucose-6-phosphate isomerase activity"/>
    <property type="evidence" value="ECO:0007669"/>
    <property type="project" value="UniProtKB-EC"/>
</dbReference>
<keyword evidence="6 9" id="KW-0324">Glycolysis</keyword>
<accession>A0A7V8SVT6</accession>
<comment type="similarity">
    <text evidence="2 9">Belongs to the GPI family.</text>
</comment>
<dbReference type="Pfam" id="PF00342">
    <property type="entry name" value="PGI"/>
    <property type="match status" value="1"/>
</dbReference>
<dbReference type="AlphaFoldDB" id="A0A7V8SVT6"/>
<keyword evidence="7 9" id="KW-0413">Isomerase</keyword>
<reference evidence="10" key="1">
    <citation type="submission" date="2020-06" db="EMBL/GenBank/DDBJ databases">
        <title>Legume-microbial interactions unlock mineral nutrients during tropical forest succession.</title>
        <authorList>
            <person name="Epihov D.Z."/>
        </authorList>
    </citation>
    <scope>NUCLEOTIDE SEQUENCE [LARGE SCALE GENOMIC DNA]</scope>
    <source>
        <strain evidence="10">Pan2503</strain>
    </source>
</reference>
<comment type="catalytic activity">
    <reaction evidence="8 9">
        <text>alpha-D-glucose 6-phosphate = beta-D-fructose 6-phosphate</text>
        <dbReference type="Rhea" id="RHEA:11816"/>
        <dbReference type="ChEBI" id="CHEBI:57634"/>
        <dbReference type="ChEBI" id="CHEBI:58225"/>
        <dbReference type="EC" id="5.3.1.9"/>
    </reaction>
</comment>
<keyword evidence="11" id="KW-1185">Reference proteome</keyword>
<dbReference type="InterPro" id="IPR035476">
    <property type="entry name" value="SIS_PGI_1"/>
</dbReference>
<dbReference type="InterPro" id="IPR018189">
    <property type="entry name" value="Phosphoglucose_isomerase_CS"/>
</dbReference>
<dbReference type="PRINTS" id="PR00662">
    <property type="entry name" value="G6PISOMERASE"/>
</dbReference>
<dbReference type="PANTHER" id="PTHR11469">
    <property type="entry name" value="GLUCOSE-6-PHOSPHATE ISOMERASE"/>
    <property type="match status" value="1"/>
</dbReference>
<dbReference type="Proteomes" id="UP000567293">
    <property type="component" value="Unassembled WGS sequence"/>
</dbReference>
<dbReference type="InterPro" id="IPR046348">
    <property type="entry name" value="SIS_dom_sf"/>
</dbReference>
<dbReference type="EC" id="5.3.1.9" evidence="3 9"/>
<dbReference type="PANTHER" id="PTHR11469:SF1">
    <property type="entry name" value="GLUCOSE-6-PHOSPHATE ISOMERASE"/>
    <property type="match status" value="1"/>
</dbReference>
<protein>
    <recommendedName>
        <fullName evidence="3 9">Glucose-6-phosphate isomerase</fullName>
        <ecNumber evidence="3 9">5.3.1.9</ecNumber>
    </recommendedName>
</protein>
<dbReference type="PROSITE" id="PS00765">
    <property type="entry name" value="P_GLUCOSE_ISOMERASE_1"/>
    <property type="match status" value="1"/>
</dbReference>
<evidence type="ECO:0000256" key="9">
    <source>
        <dbReference type="RuleBase" id="RU000612"/>
    </source>
</evidence>
<evidence type="ECO:0000256" key="5">
    <source>
        <dbReference type="ARBA" id="ARBA00022490"/>
    </source>
</evidence>
<dbReference type="SUPFAM" id="SSF53697">
    <property type="entry name" value="SIS domain"/>
    <property type="match status" value="1"/>
</dbReference>
<dbReference type="CDD" id="cd05015">
    <property type="entry name" value="SIS_PGI_1"/>
    <property type="match status" value="1"/>
</dbReference>
<dbReference type="InterPro" id="IPR001672">
    <property type="entry name" value="G6P_Isomerase"/>
</dbReference>
<feature type="non-terminal residue" evidence="10">
    <location>
        <position position="309"/>
    </location>
</feature>
<evidence type="ECO:0000256" key="1">
    <source>
        <dbReference type="ARBA" id="ARBA00004926"/>
    </source>
</evidence>
<dbReference type="EMBL" id="JACDQQ010000305">
    <property type="protein sequence ID" value="MBA0083957.1"/>
    <property type="molecule type" value="Genomic_DNA"/>
</dbReference>
<name>A0A7V8SVT6_9BACT</name>
<evidence type="ECO:0000256" key="3">
    <source>
        <dbReference type="ARBA" id="ARBA00011952"/>
    </source>
</evidence>
<gene>
    <name evidence="10" type="primary">pgi</name>
    <name evidence="10" type="ORF">HRJ53_03085</name>
</gene>
<dbReference type="GO" id="GO:0006094">
    <property type="term" value="P:gluconeogenesis"/>
    <property type="evidence" value="ECO:0007669"/>
    <property type="project" value="UniProtKB-KW"/>
</dbReference>
<dbReference type="Gene3D" id="3.40.50.10490">
    <property type="entry name" value="Glucose-6-phosphate isomerase like protein, domain 1"/>
    <property type="match status" value="2"/>
</dbReference>
<evidence type="ECO:0000256" key="8">
    <source>
        <dbReference type="ARBA" id="ARBA00029321"/>
    </source>
</evidence>
<dbReference type="UniPathway" id="UPA00109">
    <property type="reaction ID" value="UER00181"/>
</dbReference>
<dbReference type="PROSITE" id="PS51463">
    <property type="entry name" value="P_GLUCOSE_ISOMERASE_3"/>
    <property type="match status" value="1"/>
</dbReference>
<dbReference type="GO" id="GO:0048029">
    <property type="term" value="F:monosaccharide binding"/>
    <property type="evidence" value="ECO:0007669"/>
    <property type="project" value="TreeGrafter"/>
</dbReference>
<dbReference type="GO" id="GO:0006096">
    <property type="term" value="P:glycolytic process"/>
    <property type="evidence" value="ECO:0007669"/>
    <property type="project" value="UniProtKB-UniPathway"/>
</dbReference>
<dbReference type="GO" id="GO:0097367">
    <property type="term" value="F:carbohydrate derivative binding"/>
    <property type="evidence" value="ECO:0007669"/>
    <property type="project" value="InterPro"/>
</dbReference>
<evidence type="ECO:0000313" key="10">
    <source>
        <dbReference type="EMBL" id="MBA0083957.1"/>
    </source>
</evidence>
<evidence type="ECO:0000256" key="4">
    <source>
        <dbReference type="ARBA" id="ARBA00022432"/>
    </source>
</evidence>
<dbReference type="GO" id="GO:0005829">
    <property type="term" value="C:cytosol"/>
    <property type="evidence" value="ECO:0007669"/>
    <property type="project" value="TreeGrafter"/>
</dbReference>
<proteinExistence type="inferred from homology"/>
<comment type="pathway">
    <text evidence="1 9">Carbohydrate degradation; glycolysis; D-glyceraldehyde 3-phosphate and glycerone phosphate from D-glucose: step 2/4.</text>
</comment>
<organism evidence="10 11">
    <name type="scientific">Candidatus Acidiferrum panamense</name>
    <dbReference type="NCBI Taxonomy" id="2741543"/>
    <lineage>
        <taxon>Bacteria</taxon>
        <taxon>Pseudomonadati</taxon>
        <taxon>Acidobacteriota</taxon>
        <taxon>Terriglobia</taxon>
        <taxon>Candidatus Acidiferrales</taxon>
        <taxon>Candidatus Acidiferrum</taxon>
    </lineage>
</organism>
<sequence length="309" mass="34461">MATRAVRSTRRRLGPLTSRKVWKALQAHYEKVRGIHLRDLFAADPKRGERMSAEGAGILLDYSKSRLTDETVKLLVQLAEESGLRERIDAMFRGEKINVTENRAVLHVALRAPRGTSIVVDGENVVPQVHTVLDKMTDFSNRVRNGQWRGHTGKRIRNIINIGIGGSDLGPVMAYEALRFYSDRSLTFRFVSNVDGTDLAEAVRDLDRSETLFVVSSKTFTTLETMTNAHSARTWSLDGLEGDEKSVAKHFVAVSTNATEVARFGIDTANMFGFWDWVGGRYSMDSAIGLSTMLAIGPDHFRAMLDGFH</sequence>
<comment type="caution">
    <text evidence="10">The sequence shown here is derived from an EMBL/GenBank/DDBJ whole genome shotgun (WGS) entry which is preliminary data.</text>
</comment>
<dbReference type="FunFam" id="3.40.50.10490:FF:000048">
    <property type="entry name" value="Glucose-6-phosphate isomerase"/>
    <property type="match status" value="1"/>
</dbReference>
<evidence type="ECO:0000256" key="2">
    <source>
        <dbReference type="ARBA" id="ARBA00006604"/>
    </source>
</evidence>
<keyword evidence="5" id="KW-0963">Cytoplasm</keyword>
<evidence type="ECO:0000313" key="11">
    <source>
        <dbReference type="Proteomes" id="UP000567293"/>
    </source>
</evidence>
<dbReference type="FunFam" id="3.40.50.10490:FF:000018">
    <property type="entry name" value="Glucose-6-phosphate isomerase"/>
    <property type="match status" value="1"/>
</dbReference>
<dbReference type="GO" id="GO:0051156">
    <property type="term" value="P:glucose 6-phosphate metabolic process"/>
    <property type="evidence" value="ECO:0007669"/>
    <property type="project" value="TreeGrafter"/>
</dbReference>
<evidence type="ECO:0000256" key="6">
    <source>
        <dbReference type="ARBA" id="ARBA00023152"/>
    </source>
</evidence>